<dbReference type="Proteomes" id="UP000757461">
    <property type="component" value="Unassembled WGS sequence"/>
</dbReference>
<organism evidence="3 4">
    <name type="scientific">Prevotella histicola</name>
    <dbReference type="NCBI Taxonomy" id="470565"/>
    <lineage>
        <taxon>Bacteria</taxon>
        <taxon>Pseudomonadati</taxon>
        <taxon>Bacteroidota</taxon>
        <taxon>Bacteroidia</taxon>
        <taxon>Bacteroidales</taxon>
        <taxon>Prevotellaceae</taxon>
        <taxon>Prevotella</taxon>
    </lineage>
</organism>
<dbReference type="CDD" id="cd16964">
    <property type="entry name" value="YqgF"/>
    <property type="match status" value="1"/>
</dbReference>
<sequence>MSRILAIDYGKKRTGIAVTDPLRIIANGLATVSTSELFEFLSQYITKESVGQIVIGKPIQPNGQPSENLARVEQFVNRWRKIHPELPIDYYDERFTSVIAHQAMITGGVKKKTRREDKGLVDEISATIILQDYMKSKGL</sequence>
<dbReference type="EMBL" id="JABZSQ010000068">
    <property type="protein sequence ID" value="MBF1414897.1"/>
    <property type="molecule type" value="Genomic_DNA"/>
</dbReference>
<dbReference type="InterPro" id="IPR006641">
    <property type="entry name" value="YqgF/RNaseH-like_dom"/>
</dbReference>
<keyword evidence="1" id="KW-0378">Hydrolase</keyword>
<dbReference type="GO" id="GO:0005829">
    <property type="term" value="C:cytosol"/>
    <property type="evidence" value="ECO:0007669"/>
    <property type="project" value="TreeGrafter"/>
</dbReference>
<dbReference type="RefSeq" id="WP_219496684.1">
    <property type="nucleotide sequence ID" value="NZ_CAUPFN010000015.1"/>
</dbReference>
<keyword evidence="1" id="KW-0540">Nuclease</keyword>
<dbReference type="EC" id="3.1.-.-" evidence="1"/>
<gene>
    <name evidence="3" type="primary">ruvX</name>
    <name evidence="3" type="ORF">HXN33_04855</name>
</gene>
<name>A0A930HZG3_9BACT</name>
<keyword evidence="1" id="KW-0963">Cytoplasm</keyword>
<evidence type="ECO:0000313" key="3">
    <source>
        <dbReference type="EMBL" id="MBF1414897.1"/>
    </source>
</evidence>
<feature type="domain" description="YqgF/RNase H-like" evidence="2">
    <location>
        <begin position="2"/>
        <end position="100"/>
    </location>
</feature>
<dbReference type="NCBIfam" id="TIGR00250">
    <property type="entry name" value="RNAse_H_YqgF"/>
    <property type="match status" value="1"/>
</dbReference>
<dbReference type="SMART" id="SM00732">
    <property type="entry name" value="YqgFc"/>
    <property type="match status" value="1"/>
</dbReference>
<comment type="function">
    <text evidence="1">Could be a nuclease involved in processing of the 5'-end of pre-16S rRNA.</text>
</comment>
<dbReference type="GO" id="GO:0000967">
    <property type="term" value="P:rRNA 5'-end processing"/>
    <property type="evidence" value="ECO:0007669"/>
    <property type="project" value="UniProtKB-UniRule"/>
</dbReference>
<comment type="caution">
    <text evidence="3">The sequence shown here is derived from an EMBL/GenBank/DDBJ whole genome shotgun (WGS) entry which is preliminary data.</text>
</comment>
<evidence type="ECO:0000256" key="1">
    <source>
        <dbReference type="HAMAP-Rule" id="MF_00651"/>
    </source>
</evidence>
<dbReference type="GO" id="GO:0016788">
    <property type="term" value="F:hydrolase activity, acting on ester bonds"/>
    <property type="evidence" value="ECO:0007669"/>
    <property type="project" value="UniProtKB-UniRule"/>
</dbReference>
<dbReference type="PANTHER" id="PTHR33317:SF4">
    <property type="entry name" value="POLYNUCLEOTIDYL TRANSFERASE, RIBONUCLEASE H-LIKE SUPERFAMILY PROTEIN"/>
    <property type="match status" value="1"/>
</dbReference>
<dbReference type="HAMAP" id="MF_00651">
    <property type="entry name" value="Nuclease_YqgF"/>
    <property type="match status" value="1"/>
</dbReference>
<dbReference type="GO" id="GO:0004518">
    <property type="term" value="F:nuclease activity"/>
    <property type="evidence" value="ECO:0007669"/>
    <property type="project" value="UniProtKB-KW"/>
</dbReference>
<accession>A0A930HZG3</accession>
<dbReference type="PANTHER" id="PTHR33317">
    <property type="entry name" value="POLYNUCLEOTIDYL TRANSFERASE, RIBONUCLEASE H-LIKE SUPERFAMILY PROTEIN"/>
    <property type="match status" value="1"/>
</dbReference>
<proteinExistence type="inferred from homology"/>
<keyword evidence="1" id="KW-0690">Ribosome biogenesis</keyword>
<evidence type="ECO:0000313" key="4">
    <source>
        <dbReference type="Proteomes" id="UP000757461"/>
    </source>
</evidence>
<comment type="subcellular location">
    <subcellularLocation>
        <location evidence="1">Cytoplasm</location>
    </subcellularLocation>
</comment>
<reference evidence="3" key="1">
    <citation type="submission" date="2020-04" db="EMBL/GenBank/DDBJ databases">
        <title>Deep metagenomics examines the oral microbiome during advanced dental caries in children, revealing novel taxa and co-occurrences with host molecules.</title>
        <authorList>
            <person name="Baker J.L."/>
            <person name="Morton J.T."/>
            <person name="Dinis M."/>
            <person name="Alvarez R."/>
            <person name="Tran N.C."/>
            <person name="Knight R."/>
            <person name="Edlund A."/>
        </authorList>
    </citation>
    <scope>NUCLEOTIDE SEQUENCE</scope>
    <source>
        <strain evidence="3">JCVI_25_bin.9</strain>
    </source>
</reference>
<dbReference type="Pfam" id="PF03652">
    <property type="entry name" value="RuvX"/>
    <property type="match status" value="1"/>
</dbReference>
<protein>
    <recommendedName>
        <fullName evidence="1">Putative pre-16S rRNA nuclease</fullName>
        <ecNumber evidence="1">3.1.-.-</ecNumber>
    </recommendedName>
</protein>
<evidence type="ECO:0000259" key="2">
    <source>
        <dbReference type="SMART" id="SM00732"/>
    </source>
</evidence>
<dbReference type="InterPro" id="IPR005227">
    <property type="entry name" value="YqgF"/>
</dbReference>
<dbReference type="AlphaFoldDB" id="A0A930HZG3"/>
<comment type="similarity">
    <text evidence="1">Belongs to the YqgF HJR family.</text>
</comment>